<protein>
    <submittedName>
        <fullName evidence="1">Uncharacterized protein</fullName>
    </submittedName>
</protein>
<dbReference type="Proteomes" id="UP001208570">
    <property type="component" value="Unassembled WGS sequence"/>
</dbReference>
<name>A0AAD9KA28_9ANNE</name>
<dbReference type="AlphaFoldDB" id="A0AAD9KA28"/>
<proteinExistence type="predicted"/>
<evidence type="ECO:0000313" key="2">
    <source>
        <dbReference type="Proteomes" id="UP001208570"/>
    </source>
</evidence>
<accession>A0AAD9KA28</accession>
<gene>
    <name evidence="1" type="ORF">LSH36_27g09038</name>
</gene>
<comment type="caution">
    <text evidence="1">The sequence shown here is derived from an EMBL/GenBank/DDBJ whole genome shotgun (WGS) entry which is preliminary data.</text>
</comment>
<sequence length="75" mass="8689">MKNHLLFPTDVQIALLGQAKIWYVDATFQVVHQAFYQLFTVNTFVNHEHATKQLGLAMHLQTWKGSLYRSVTKTL</sequence>
<dbReference type="EMBL" id="JAODUP010000027">
    <property type="protein sequence ID" value="KAK2167502.1"/>
    <property type="molecule type" value="Genomic_DNA"/>
</dbReference>
<evidence type="ECO:0000313" key="1">
    <source>
        <dbReference type="EMBL" id="KAK2167502.1"/>
    </source>
</evidence>
<organism evidence="1 2">
    <name type="scientific">Paralvinella palmiformis</name>
    <dbReference type="NCBI Taxonomy" id="53620"/>
    <lineage>
        <taxon>Eukaryota</taxon>
        <taxon>Metazoa</taxon>
        <taxon>Spiralia</taxon>
        <taxon>Lophotrochozoa</taxon>
        <taxon>Annelida</taxon>
        <taxon>Polychaeta</taxon>
        <taxon>Sedentaria</taxon>
        <taxon>Canalipalpata</taxon>
        <taxon>Terebellida</taxon>
        <taxon>Terebelliformia</taxon>
        <taxon>Alvinellidae</taxon>
        <taxon>Paralvinella</taxon>
    </lineage>
</organism>
<reference evidence="1" key="1">
    <citation type="journal article" date="2023" name="Mol. Biol. Evol.">
        <title>Third-Generation Sequencing Reveals the Adaptive Role of the Epigenome in Three Deep-Sea Polychaetes.</title>
        <authorList>
            <person name="Perez M."/>
            <person name="Aroh O."/>
            <person name="Sun Y."/>
            <person name="Lan Y."/>
            <person name="Juniper S.K."/>
            <person name="Young C.R."/>
            <person name="Angers B."/>
            <person name="Qian P.Y."/>
        </authorList>
    </citation>
    <scope>NUCLEOTIDE SEQUENCE</scope>
    <source>
        <strain evidence="1">P08H-3</strain>
    </source>
</reference>
<keyword evidence="2" id="KW-1185">Reference proteome</keyword>